<evidence type="ECO:0000313" key="2">
    <source>
        <dbReference type="EMBL" id="SVE57555.1"/>
    </source>
</evidence>
<proteinExistence type="predicted"/>
<accession>A0A383EMS2</accession>
<dbReference type="GO" id="GO:0016051">
    <property type="term" value="P:carbohydrate biosynthetic process"/>
    <property type="evidence" value="ECO:0007669"/>
    <property type="project" value="InterPro"/>
</dbReference>
<dbReference type="GO" id="GO:0047444">
    <property type="term" value="F:N-acylneuraminate-9-phosphate synthase activity"/>
    <property type="evidence" value="ECO:0007669"/>
    <property type="project" value="TreeGrafter"/>
</dbReference>
<dbReference type="SUPFAM" id="SSF51569">
    <property type="entry name" value="Aldolase"/>
    <property type="match status" value="1"/>
</dbReference>
<dbReference type="EMBL" id="UINC01226880">
    <property type="protein sequence ID" value="SVE57555.1"/>
    <property type="molecule type" value="Genomic_DNA"/>
</dbReference>
<protein>
    <recommendedName>
        <fullName evidence="1">PseI/NeuA/B-like domain-containing protein</fullName>
    </recommendedName>
</protein>
<organism evidence="2">
    <name type="scientific">marine metagenome</name>
    <dbReference type="NCBI Taxonomy" id="408172"/>
    <lineage>
        <taxon>unclassified sequences</taxon>
        <taxon>metagenomes</taxon>
        <taxon>ecological metagenomes</taxon>
    </lineage>
</organism>
<dbReference type="AlphaFoldDB" id="A0A383EMS2"/>
<dbReference type="PANTHER" id="PTHR42966">
    <property type="entry name" value="N-ACETYLNEURAMINATE SYNTHASE"/>
    <property type="match status" value="1"/>
</dbReference>
<name>A0A383EMS2_9ZZZZ</name>
<feature type="domain" description="PseI/NeuA/B-like" evidence="1">
    <location>
        <begin position="110"/>
        <end position="230"/>
    </location>
</feature>
<dbReference type="PANTHER" id="PTHR42966:SF1">
    <property type="entry name" value="SIALIC ACID SYNTHASE"/>
    <property type="match status" value="1"/>
</dbReference>
<dbReference type="Gene3D" id="3.20.20.70">
    <property type="entry name" value="Aldolase class I"/>
    <property type="match status" value="1"/>
</dbReference>
<gene>
    <name evidence="2" type="ORF">METZ01_LOCUS510409</name>
</gene>
<reference evidence="2" key="1">
    <citation type="submission" date="2018-05" db="EMBL/GenBank/DDBJ databases">
        <authorList>
            <person name="Lanie J.A."/>
            <person name="Ng W.-L."/>
            <person name="Kazmierczak K.M."/>
            <person name="Andrzejewski T.M."/>
            <person name="Davidsen T.M."/>
            <person name="Wayne K.J."/>
            <person name="Tettelin H."/>
            <person name="Glass J.I."/>
            <person name="Rusch D."/>
            <person name="Podicherti R."/>
            <person name="Tsui H.-C.T."/>
            <person name="Winkler M.E."/>
        </authorList>
    </citation>
    <scope>NUCLEOTIDE SEQUENCE</scope>
</reference>
<dbReference type="Pfam" id="PF03102">
    <property type="entry name" value="NeuB"/>
    <property type="match status" value="1"/>
</dbReference>
<dbReference type="InterPro" id="IPR013785">
    <property type="entry name" value="Aldolase_TIM"/>
</dbReference>
<dbReference type="InterPro" id="IPR013132">
    <property type="entry name" value="PseI/NeuA/B-like_N"/>
</dbReference>
<sequence length="230" mass="25809">VYPLHYRGYQQDLAKTRASISRFQQLYSIGTGGDYNYADSQILFHKAFDTVSVLCDKDASYTQVVRKTPPVKLNHTVSIAGRKIGTGENTFIIAEAGLNHNGSLKLAKKLIDAAKKTGCDAIKFQTFKPDSRISSKVKAVKYAETVIGLEETLYDMFERLAMSYEQQKKLFDHARQLGIEIFSTPFDFESVDFLEKMNVNLYKIASMDLVNLPLIKYVAKTGKPIILSTG</sequence>
<dbReference type="InterPro" id="IPR051690">
    <property type="entry name" value="PseI-like"/>
</dbReference>
<feature type="non-terminal residue" evidence="2">
    <location>
        <position position="230"/>
    </location>
</feature>
<evidence type="ECO:0000259" key="1">
    <source>
        <dbReference type="Pfam" id="PF03102"/>
    </source>
</evidence>
<feature type="non-terminal residue" evidence="2">
    <location>
        <position position="1"/>
    </location>
</feature>